<dbReference type="EMBL" id="HBIR01010018">
    <property type="protein sequence ID" value="CAE0533498.1"/>
    <property type="molecule type" value="Transcribed_RNA"/>
</dbReference>
<gene>
    <name evidence="2" type="ORF">EHUX00137_LOCUS7079</name>
    <name evidence="3" type="ORF">EHUX00137_LOCUS7080</name>
</gene>
<sequence length="333" mass="38036">MESEGEESAAAAPAPTAPYLGLVGAQIDDEPYSPSPDEPPRPLGSVTPAAAQSNQATPRPAEEEYDLTGLHAEAFDHDAAKERIKQYKREAEDRRRKKMQAQQREAERLSAELEKERERQAASSRAREAEQRQRREEQIGQQRRERDVRARARAELSSAPPPQQREPLYKRREREAAQRLAEEQKQRRAAIKARQEAHKRIDFRSLDHEYRAAQREDAQYRSPPPRAVNPRKFLELPPVNDQYYHGHSMAKARDEFVSARNGRLAAREEATRRRQAAVKYSRLVTELVVPPVMRVRCPLDHQPIPTSKGSFTHDTPLLDGVHLVPNRAGGARR</sequence>
<dbReference type="AlphaFoldDB" id="A0A6V2MTN3"/>
<proteinExistence type="predicted"/>
<feature type="compositionally biased region" description="Low complexity" evidence="1">
    <location>
        <begin position="9"/>
        <end position="18"/>
    </location>
</feature>
<evidence type="ECO:0000313" key="2">
    <source>
        <dbReference type="EMBL" id="CAE0533496.1"/>
    </source>
</evidence>
<name>A0A6V2MTN3_EMIHU</name>
<organism evidence="3">
    <name type="scientific">Emiliania huxleyi</name>
    <name type="common">Coccolithophore</name>
    <name type="synonym">Pontosphaera huxleyi</name>
    <dbReference type="NCBI Taxonomy" id="2903"/>
    <lineage>
        <taxon>Eukaryota</taxon>
        <taxon>Haptista</taxon>
        <taxon>Haptophyta</taxon>
        <taxon>Prymnesiophyceae</taxon>
        <taxon>Isochrysidales</taxon>
        <taxon>Noelaerhabdaceae</taxon>
        <taxon>Emiliania</taxon>
    </lineage>
</organism>
<feature type="compositionally biased region" description="Basic and acidic residues" evidence="1">
    <location>
        <begin position="73"/>
        <end position="94"/>
    </location>
</feature>
<feature type="compositionally biased region" description="Basic and acidic residues" evidence="1">
    <location>
        <begin position="167"/>
        <end position="186"/>
    </location>
</feature>
<evidence type="ECO:0000313" key="3">
    <source>
        <dbReference type="EMBL" id="CAE0533498.1"/>
    </source>
</evidence>
<protein>
    <submittedName>
        <fullName evidence="3">Uncharacterized protein</fullName>
    </submittedName>
</protein>
<feature type="region of interest" description="Disordered" evidence="1">
    <location>
        <begin position="1"/>
        <end position="196"/>
    </location>
</feature>
<dbReference type="EMBL" id="HBIR01010017">
    <property type="protein sequence ID" value="CAE0533496.1"/>
    <property type="molecule type" value="Transcribed_RNA"/>
</dbReference>
<feature type="compositionally biased region" description="Basic and acidic residues" evidence="1">
    <location>
        <begin position="104"/>
        <end position="154"/>
    </location>
</feature>
<reference evidence="3" key="1">
    <citation type="submission" date="2021-01" db="EMBL/GenBank/DDBJ databases">
        <authorList>
            <person name="Corre E."/>
            <person name="Pelletier E."/>
            <person name="Niang G."/>
            <person name="Scheremetjew M."/>
            <person name="Finn R."/>
            <person name="Kale V."/>
            <person name="Holt S."/>
            <person name="Cochrane G."/>
            <person name="Meng A."/>
            <person name="Brown T."/>
            <person name="Cohen L."/>
        </authorList>
    </citation>
    <scope>NUCLEOTIDE SEQUENCE</scope>
    <source>
        <strain evidence="3">379</strain>
    </source>
</reference>
<accession>A0A6V2MTN3</accession>
<evidence type="ECO:0000256" key="1">
    <source>
        <dbReference type="SAM" id="MobiDB-lite"/>
    </source>
</evidence>